<dbReference type="KEGG" id="mbn:Mboo_0859"/>
<dbReference type="InterPro" id="IPR023406">
    <property type="entry name" value="Topo_IA_AS"/>
</dbReference>
<dbReference type="PROSITE" id="PS00396">
    <property type="entry name" value="TOPO_IA_1"/>
    <property type="match status" value="1"/>
</dbReference>
<evidence type="ECO:0000256" key="2">
    <source>
        <dbReference type="ARBA" id="ARBA00009446"/>
    </source>
</evidence>
<dbReference type="Proteomes" id="UP000002408">
    <property type="component" value="Chromosome"/>
</dbReference>
<dbReference type="PRINTS" id="PR00417">
    <property type="entry name" value="PRTPISMRASEI"/>
</dbReference>
<dbReference type="InterPro" id="IPR013824">
    <property type="entry name" value="Topo_IA_cen_sub1"/>
</dbReference>
<evidence type="ECO:0000256" key="4">
    <source>
        <dbReference type="ARBA" id="ARBA00022737"/>
    </source>
</evidence>
<evidence type="ECO:0000256" key="1">
    <source>
        <dbReference type="ARBA" id="ARBA00000213"/>
    </source>
</evidence>
<feature type="site" description="Interaction with DNA" evidence="11">
    <location>
        <position position="498"/>
    </location>
</feature>
<dbReference type="Pfam" id="PF01131">
    <property type="entry name" value="Topoisom_bac"/>
    <property type="match status" value="1"/>
</dbReference>
<dbReference type="Pfam" id="PF01396">
    <property type="entry name" value="Zn_ribbon_Top1"/>
    <property type="match status" value="1"/>
</dbReference>
<dbReference type="PROSITE" id="PS52039">
    <property type="entry name" value="TOPO_IA_2"/>
    <property type="match status" value="1"/>
</dbReference>
<dbReference type="Gene3D" id="1.10.460.10">
    <property type="entry name" value="Topoisomerase I, domain 2"/>
    <property type="match status" value="1"/>
</dbReference>
<keyword evidence="3" id="KW-0479">Metal-binding</keyword>
<organism evidence="14 15">
    <name type="scientific">Methanoregula boonei (strain DSM 21154 / JCM 14090 / 6A8)</name>
    <dbReference type="NCBI Taxonomy" id="456442"/>
    <lineage>
        <taxon>Archaea</taxon>
        <taxon>Methanobacteriati</taxon>
        <taxon>Methanobacteriota</taxon>
        <taxon>Stenosarchaea group</taxon>
        <taxon>Methanomicrobia</taxon>
        <taxon>Methanomicrobiales</taxon>
        <taxon>Methanoregulaceae</taxon>
        <taxon>Methanoregula</taxon>
    </lineage>
</organism>
<keyword evidence="9 11" id="KW-0238">DNA-binding</keyword>
<dbReference type="HAMAP" id="MF_00952">
    <property type="entry name" value="Topoisom_1_prok"/>
    <property type="match status" value="1"/>
</dbReference>
<dbReference type="GO" id="GO:0006281">
    <property type="term" value="P:DNA repair"/>
    <property type="evidence" value="ECO:0007669"/>
    <property type="project" value="TreeGrafter"/>
</dbReference>
<dbReference type="Gene3D" id="3.30.65.10">
    <property type="entry name" value="Bacterial Topoisomerase I, domain 1"/>
    <property type="match status" value="1"/>
</dbReference>
<comment type="subunit">
    <text evidence="11">Monomer.</text>
</comment>
<dbReference type="InterPro" id="IPR013825">
    <property type="entry name" value="Topo_IA_cen_sub2"/>
</dbReference>
<keyword evidence="4" id="KW-0677">Repeat</keyword>
<dbReference type="SUPFAM" id="SSF56712">
    <property type="entry name" value="Prokaryotic type I DNA topoisomerase"/>
    <property type="match status" value="1"/>
</dbReference>
<evidence type="ECO:0000256" key="10">
    <source>
        <dbReference type="ARBA" id="ARBA00023235"/>
    </source>
</evidence>
<dbReference type="PANTHER" id="PTHR11390">
    <property type="entry name" value="PROKARYOTIC DNA TOPOISOMERASE"/>
    <property type="match status" value="1"/>
</dbReference>
<feature type="site" description="Interaction with DNA" evidence="11">
    <location>
        <position position="164"/>
    </location>
</feature>
<sequence>MHLIVAEKNISAHRIAQILAGGTRVIEKKDAGVSTYSFGDTITVGLRGHVVEVDFEPGYENWRSEKYTPRSLIDAKTIKVPTEKRIVSLVQKLARHADRVTIATDFDTEGELIGKEAYELVRAVNKNVKIDRARFSAITAQEIGSAFANTTDLDFALAAAGEARQSIDLMWGASLTRFISLAAKRGGNNILSVGRVQSPTLSMIVDREKEIEKFVPEKYWQLGLLTEKAGEQIEARHTNGRFKDQKAAELARDRTKEPLVVTEVREGTKQDRSPSPFDTTTYIVAAARLGFSAANAMRIAEELYMNGYISYPRTDNTVYPASLDLNGVLATIRNSPFTKDVDWIISHRRAEPTRGKKSSTDHPPIYPTGVATREGIGDDAFRIYELVLRRFLATLAPDALWKTLKVNFEAGGETYTVTGGLLLEPGWHAVYPFSEAKETILPAFVTGEKLPIRKVNLEEKETLPPARYTQSKLIQRMEELGLGTKSTRHEVIARLVSRKYIEGNPLRPTLVGRVVTEALEQNADTITKPEMTQTIESHMQQIKESKRTRDDVIAESRSMLHKAFDQLEANEQVIGNDIRDRTAEELNLGRCPACGGTLAIKHMRGSTQFIGCSRYPECTFNIGLPVTQWGWAVRTDDICDKHHLHFVRLVRKGARPWDIGCPLCHHISSNAESLTEIPSMDEALLEKARSKHIYTVAEIARSEPDALAKSLDLPLEKAGKLKSEAGIVLEKLRRRSECRKFLRNHLIPRKGRSYAKIMEALGQSGVTDLASLAHATPATLQQAGIGETEARDLLTEARLTHNSQLLKGTGIPAVSLKKYLEAGVSGPEDFVSTGAEKLATLTGMSTGTINRHLALVCEYLHRPVPLAVPKAKLAKGRKELLSVKGLAATTADKLIGAGVISGDLLLAADTKKLAASTGIDEEKLRGYQALMKKKKENAIIRI</sequence>
<dbReference type="GO" id="GO:0003677">
    <property type="term" value="F:DNA binding"/>
    <property type="evidence" value="ECO:0007669"/>
    <property type="project" value="UniProtKB-KW"/>
</dbReference>
<evidence type="ECO:0000313" key="15">
    <source>
        <dbReference type="Proteomes" id="UP000002408"/>
    </source>
</evidence>
<dbReference type="AlphaFoldDB" id="A7I6L6"/>
<dbReference type="EMBL" id="CP000780">
    <property type="protein sequence ID" value="ABS55377.1"/>
    <property type="molecule type" value="Genomic_DNA"/>
</dbReference>
<keyword evidence="6" id="KW-0862">Zinc</keyword>
<dbReference type="PROSITE" id="PS50880">
    <property type="entry name" value="TOPRIM"/>
    <property type="match status" value="1"/>
</dbReference>
<protein>
    <recommendedName>
        <fullName evidence="11">DNA topoisomerase 1</fullName>
        <ecNumber evidence="11">5.6.2.1</ecNumber>
    </recommendedName>
    <alternativeName>
        <fullName evidence="11">DNA topoisomerase I</fullName>
    </alternativeName>
</protein>
<dbReference type="PANTHER" id="PTHR11390:SF26">
    <property type="entry name" value="DNA TOPOISOMERASE 1"/>
    <property type="match status" value="1"/>
</dbReference>
<keyword evidence="10 11" id="KW-0413">Isomerase</keyword>
<dbReference type="eggNOG" id="arCOG00416">
    <property type="taxonomic scope" value="Archaea"/>
</dbReference>
<dbReference type="OrthoDB" id="30963at2157"/>
<dbReference type="InterPro" id="IPR006171">
    <property type="entry name" value="TOPRIM_dom"/>
</dbReference>
<dbReference type="GO" id="GO:0006310">
    <property type="term" value="P:DNA recombination"/>
    <property type="evidence" value="ECO:0007669"/>
    <property type="project" value="TreeGrafter"/>
</dbReference>
<dbReference type="InterPro" id="IPR013826">
    <property type="entry name" value="Topo_IA_cen_sub3"/>
</dbReference>
<dbReference type="NCBIfam" id="NF011532">
    <property type="entry name" value="PRK14973.1"/>
    <property type="match status" value="1"/>
</dbReference>
<dbReference type="InterPro" id="IPR013497">
    <property type="entry name" value="Topo_IA_cen"/>
</dbReference>
<dbReference type="RefSeq" id="WP_012106401.1">
    <property type="nucleotide sequence ID" value="NC_009712.1"/>
</dbReference>
<dbReference type="GO" id="GO:0006265">
    <property type="term" value="P:DNA topological change"/>
    <property type="evidence" value="ECO:0007669"/>
    <property type="project" value="UniProtKB-UniRule"/>
</dbReference>
<feature type="domain" description="Toprim" evidence="12">
    <location>
        <begin position="1"/>
        <end position="138"/>
    </location>
</feature>
<dbReference type="Gene3D" id="1.10.290.10">
    <property type="entry name" value="Topoisomerase I, domain 4"/>
    <property type="match status" value="1"/>
</dbReference>
<evidence type="ECO:0000256" key="9">
    <source>
        <dbReference type="ARBA" id="ARBA00023125"/>
    </source>
</evidence>
<dbReference type="EC" id="5.6.2.1" evidence="11"/>
<dbReference type="CDD" id="cd03362">
    <property type="entry name" value="TOPRIM_TopoIA_TopoIII"/>
    <property type="match status" value="1"/>
</dbReference>
<dbReference type="GO" id="GO:0003917">
    <property type="term" value="F:DNA topoisomerase type I (single strand cut, ATP-independent) activity"/>
    <property type="evidence" value="ECO:0007669"/>
    <property type="project" value="UniProtKB-UniRule"/>
</dbReference>
<evidence type="ECO:0000256" key="3">
    <source>
        <dbReference type="ARBA" id="ARBA00022723"/>
    </source>
</evidence>
<feature type="site" description="Interaction with DNA" evidence="11">
    <location>
        <position position="313"/>
    </location>
</feature>
<comment type="function">
    <text evidence="11">Releases the supercoiling and torsional tension of DNA, which is introduced during the DNA replication and transcription, by transiently cleaving and rejoining one strand of the DNA duplex. Introduces a single-strand break via transesterification at a target site in duplex DNA. The scissile phosphodiester is attacked by the catalytic tyrosine of the enzyme, resulting in the formation of a DNA-(5'-phosphotyrosyl)-enzyme intermediate and the expulsion of a 3'-OH DNA strand. The free DNA strand then undergoes passage around the unbroken strand, thus removing DNA supercoils. Finally, in the religation step, the DNA 3'-OH attacks the covalent intermediate to expel the active-site tyrosine and restore the DNA phosphodiester backbone.</text>
</comment>
<name>A7I6L6_METB6</name>
<dbReference type="NCBIfam" id="NF005555">
    <property type="entry name" value="PRK07220.1"/>
    <property type="match status" value="1"/>
</dbReference>
<dbReference type="InterPro" id="IPR028612">
    <property type="entry name" value="Topoisom_1_IA"/>
</dbReference>
<feature type="domain" description="Topo IA-type catalytic" evidence="13">
    <location>
        <begin position="154"/>
        <end position="564"/>
    </location>
</feature>
<evidence type="ECO:0000256" key="7">
    <source>
        <dbReference type="ARBA" id="ARBA00022842"/>
    </source>
</evidence>
<dbReference type="Gene3D" id="1.10.150.20">
    <property type="entry name" value="5' to 3' exonuclease, C-terminal subdomain"/>
    <property type="match status" value="1"/>
</dbReference>
<dbReference type="Gene3D" id="3.40.50.140">
    <property type="match status" value="1"/>
</dbReference>
<dbReference type="Gene3D" id="2.70.20.10">
    <property type="entry name" value="Topoisomerase I, domain 3"/>
    <property type="match status" value="1"/>
</dbReference>
<feature type="region of interest" description="Interaction with DNA" evidence="11">
    <location>
        <begin position="192"/>
        <end position="197"/>
    </location>
</feature>
<dbReference type="SMART" id="SM00493">
    <property type="entry name" value="TOPRIM"/>
    <property type="match status" value="1"/>
</dbReference>
<keyword evidence="15" id="KW-1185">Reference proteome</keyword>
<dbReference type="SMART" id="SM00437">
    <property type="entry name" value="TOP1Ac"/>
    <property type="match status" value="1"/>
</dbReference>
<feature type="site" description="Interaction with DNA" evidence="11">
    <location>
        <position position="168"/>
    </location>
</feature>
<keyword evidence="7" id="KW-0460">Magnesium</keyword>
<feature type="active site" description="O-(5'-phospho-DNA)-tyrosine intermediate" evidence="11">
    <location>
        <position position="311"/>
    </location>
</feature>
<dbReference type="Pfam" id="PF14520">
    <property type="entry name" value="HHH_5"/>
    <property type="match status" value="1"/>
</dbReference>
<dbReference type="InterPro" id="IPR034144">
    <property type="entry name" value="TOPRIM_TopoIII"/>
</dbReference>
<evidence type="ECO:0000256" key="11">
    <source>
        <dbReference type="HAMAP-Rule" id="MF_00952"/>
    </source>
</evidence>
<dbReference type="CDD" id="cd00186">
    <property type="entry name" value="TOP1Ac"/>
    <property type="match status" value="1"/>
</dbReference>
<evidence type="ECO:0000256" key="8">
    <source>
        <dbReference type="ARBA" id="ARBA00023029"/>
    </source>
</evidence>
<evidence type="ECO:0000313" key="14">
    <source>
        <dbReference type="EMBL" id="ABS55377.1"/>
    </source>
</evidence>
<dbReference type="InterPro" id="IPR003602">
    <property type="entry name" value="Topo_IA_DNA-bd_dom"/>
</dbReference>
<dbReference type="SMART" id="SM00436">
    <property type="entry name" value="TOP1Bc"/>
    <property type="match status" value="1"/>
</dbReference>
<dbReference type="GeneID" id="5411478"/>
<evidence type="ECO:0000259" key="13">
    <source>
        <dbReference type="PROSITE" id="PS52039"/>
    </source>
</evidence>
<dbReference type="InterPro" id="IPR003601">
    <property type="entry name" value="Topo_IA_2"/>
</dbReference>
<dbReference type="eggNOG" id="arCOG01527">
    <property type="taxonomic scope" value="Archaea"/>
</dbReference>
<evidence type="ECO:0000256" key="5">
    <source>
        <dbReference type="ARBA" id="ARBA00022771"/>
    </source>
</evidence>
<keyword evidence="8 11" id="KW-0799">Topoisomerase</keyword>
<dbReference type="Pfam" id="PF01751">
    <property type="entry name" value="Toprim"/>
    <property type="match status" value="1"/>
</dbReference>
<evidence type="ECO:0000256" key="6">
    <source>
        <dbReference type="ARBA" id="ARBA00022833"/>
    </source>
</evidence>
<comment type="similarity">
    <text evidence="2 11">Belongs to the type IA topoisomerase family.</text>
</comment>
<accession>A7I6L6</accession>
<dbReference type="InterPro" id="IPR013498">
    <property type="entry name" value="Topo_IA_Znf"/>
</dbReference>
<dbReference type="HOGENOM" id="CLU_002929_1_4_2"/>
<comment type="caution">
    <text evidence="11">Lacks conserved residue(s) required for the propagation of feature annotation.</text>
</comment>
<evidence type="ECO:0000259" key="12">
    <source>
        <dbReference type="PROSITE" id="PS50880"/>
    </source>
</evidence>
<keyword evidence="5" id="KW-0863">Zinc-finger</keyword>
<dbReference type="GO" id="GO:0008270">
    <property type="term" value="F:zinc ion binding"/>
    <property type="evidence" value="ECO:0007669"/>
    <property type="project" value="UniProtKB-KW"/>
</dbReference>
<comment type="catalytic activity">
    <reaction evidence="1 11">
        <text>ATP-independent breakage of single-stranded DNA, followed by passage and rejoining.</text>
        <dbReference type="EC" id="5.6.2.1"/>
    </reaction>
</comment>
<dbReference type="InterPro" id="IPR000380">
    <property type="entry name" value="Topo_IA"/>
</dbReference>
<dbReference type="STRING" id="456442.Mboo_0859"/>
<gene>
    <name evidence="11" type="primary">topA</name>
    <name evidence="14" type="ordered locus">Mboo_0859</name>
</gene>
<reference evidence="15" key="1">
    <citation type="journal article" date="2015" name="Microbiology">
        <title>Genome of Methanoregula boonei 6A8 reveals adaptations to oligotrophic peatland environments.</title>
        <authorList>
            <person name="Braeuer S."/>
            <person name="Cadillo-Quiroz H."/>
            <person name="Kyrpides N."/>
            <person name="Woyke T."/>
            <person name="Goodwin L."/>
            <person name="Detter C."/>
            <person name="Podell S."/>
            <person name="Yavitt J.B."/>
            <person name="Zinder S.H."/>
        </authorList>
    </citation>
    <scope>NUCLEOTIDE SEQUENCE [LARGE SCALE GENOMIC DNA]</scope>
    <source>
        <strain evidence="15">DSM 21154 / JCM 14090 / 6A8</strain>
    </source>
</reference>
<dbReference type="InterPro" id="IPR023405">
    <property type="entry name" value="Topo_IA_core_domain"/>
</dbReference>
<proteinExistence type="inferred from homology"/>
<dbReference type="GO" id="GO:0005694">
    <property type="term" value="C:chromosome"/>
    <property type="evidence" value="ECO:0007669"/>
    <property type="project" value="InterPro"/>
</dbReference>
<feature type="site" description="Interaction with DNA" evidence="11">
    <location>
        <position position="49"/>
    </location>
</feature>